<feature type="compositionally biased region" description="Basic residues" evidence="1">
    <location>
        <begin position="1"/>
        <end position="11"/>
    </location>
</feature>
<accession>A0A392R0Z5</accession>
<evidence type="ECO:0000313" key="3">
    <source>
        <dbReference type="Proteomes" id="UP000265520"/>
    </source>
</evidence>
<keyword evidence="3" id="KW-1185">Reference proteome</keyword>
<feature type="non-terminal residue" evidence="2">
    <location>
        <position position="160"/>
    </location>
</feature>
<dbReference type="AlphaFoldDB" id="A0A392R0Z5"/>
<name>A0A392R0Z5_9FABA</name>
<organism evidence="2 3">
    <name type="scientific">Trifolium medium</name>
    <dbReference type="NCBI Taxonomy" id="97028"/>
    <lineage>
        <taxon>Eukaryota</taxon>
        <taxon>Viridiplantae</taxon>
        <taxon>Streptophyta</taxon>
        <taxon>Embryophyta</taxon>
        <taxon>Tracheophyta</taxon>
        <taxon>Spermatophyta</taxon>
        <taxon>Magnoliopsida</taxon>
        <taxon>eudicotyledons</taxon>
        <taxon>Gunneridae</taxon>
        <taxon>Pentapetalae</taxon>
        <taxon>rosids</taxon>
        <taxon>fabids</taxon>
        <taxon>Fabales</taxon>
        <taxon>Fabaceae</taxon>
        <taxon>Papilionoideae</taxon>
        <taxon>50 kb inversion clade</taxon>
        <taxon>NPAAA clade</taxon>
        <taxon>Hologalegina</taxon>
        <taxon>IRL clade</taxon>
        <taxon>Trifolieae</taxon>
        <taxon>Trifolium</taxon>
    </lineage>
</organism>
<proteinExistence type="predicted"/>
<protein>
    <submittedName>
        <fullName evidence="2">Uncharacterized protein</fullName>
    </submittedName>
</protein>
<feature type="compositionally biased region" description="Polar residues" evidence="1">
    <location>
        <begin position="67"/>
        <end position="84"/>
    </location>
</feature>
<evidence type="ECO:0000256" key="1">
    <source>
        <dbReference type="SAM" id="MobiDB-lite"/>
    </source>
</evidence>
<dbReference type="Proteomes" id="UP000265520">
    <property type="component" value="Unassembled WGS sequence"/>
</dbReference>
<feature type="non-terminal residue" evidence="2">
    <location>
        <position position="1"/>
    </location>
</feature>
<evidence type="ECO:0000313" key="2">
    <source>
        <dbReference type="EMBL" id="MCI30248.1"/>
    </source>
</evidence>
<feature type="compositionally biased region" description="Basic and acidic residues" evidence="1">
    <location>
        <begin position="12"/>
        <end position="30"/>
    </location>
</feature>
<comment type="caution">
    <text evidence="2">The sequence shown here is derived from an EMBL/GenBank/DDBJ whole genome shotgun (WGS) entry which is preliminary data.</text>
</comment>
<feature type="region of interest" description="Disordered" evidence="1">
    <location>
        <begin position="1"/>
        <end position="93"/>
    </location>
</feature>
<dbReference type="EMBL" id="LXQA010178135">
    <property type="protein sequence ID" value="MCI30248.1"/>
    <property type="molecule type" value="Genomic_DNA"/>
</dbReference>
<sequence length="160" mass="17603">RSASPRRKHSPKRDSPPKERIKAITAKEKETEDSEGERDPDKRPFVASITGGLTTPAIYPVVKKSDNGNNQTKSQNTASITGGPSNPRGRFRGTMKRRIAEMCSVRTTDLSSQQNQRAVLSFDDNEYPGGVPNKIFPLIIIATMAHHDVSRILIDQGSSC</sequence>
<reference evidence="2 3" key="1">
    <citation type="journal article" date="2018" name="Front. Plant Sci.">
        <title>Red Clover (Trifolium pratense) and Zigzag Clover (T. medium) - A Picture of Genomic Similarities and Differences.</title>
        <authorList>
            <person name="Dluhosova J."/>
            <person name="Istvanek J."/>
            <person name="Nedelnik J."/>
            <person name="Repkova J."/>
        </authorList>
    </citation>
    <scope>NUCLEOTIDE SEQUENCE [LARGE SCALE GENOMIC DNA]</scope>
    <source>
        <strain evidence="3">cv. 10/8</strain>
        <tissue evidence="2">Leaf</tissue>
    </source>
</reference>